<reference evidence="2 3" key="1">
    <citation type="submission" date="2020-08" db="EMBL/GenBank/DDBJ databases">
        <title>Bridging the membrane lipid divide: bacteria of the FCB group superphylum have the potential to synthesize archaeal ether lipids.</title>
        <authorList>
            <person name="Villanueva L."/>
            <person name="Von Meijenfeldt F.A.B."/>
            <person name="Westbye A.B."/>
            <person name="Yadav S."/>
            <person name="Hopmans E.C."/>
            <person name="Dutilh B.E."/>
            <person name="Sinninghe Damste J.S."/>
        </authorList>
    </citation>
    <scope>NUCLEOTIDE SEQUENCE [LARGE SCALE GENOMIC DNA]</scope>
    <source>
        <strain evidence="2">NIOZ-UU82</strain>
    </source>
</reference>
<dbReference type="EMBL" id="JACNLL010000017">
    <property type="protein sequence ID" value="MBC8198667.1"/>
    <property type="molecule type" value="Genomic_DNA"/>
</dbReference>
<organism evidence="2 3">
    <name type="scientific">Candidatus Desulfaltia bathyphila</name>
    <dbReference type="NCBI Taxonomy" id="2841697"/>
    <lineage>
        <taxon>Bacteria</taxon>
        <taxon>Pseudomonadati</taxon>
        <taxon>Thermodesulfobacteriota</taxon>
        <taxon>Desulfobacteria</taxon>
        <taxon>Desulfobacterales</taxon>
        <taxon>Desulfobacterales incertae sedis</taxon>
        <taxon>Candidatus Desulfaltia</taxon>
    </lineage>
</organism>
<evidence type="ECO:0000313" key="3">
    <source>
        <dbReference type="Proteomes" id="UP000603545"/>
    </source>
</evidence>
<feature type="region of interest" description="Disordered" evidence="1">
    <location>
        <begin position="113"/>
        <end position="148"/>
    </location>
</feature>
<name>A0A8J6N507_9BACT</name>
<feature type="compositionally biased region" description="Basic and acidic residues" evidence="1">
    <location>
        <begin position="113"/>
        <end position="130"/>
    </location>
</feature>
<evidence type="ECO:0008006" key="4">
    <source>
        <dbReference type="Google" id="ProtNLM"/>
    </source>
</evidence>
<dbReference type="Proteomes" id="UP000603545">
    <property type="component" value="Unassembled WGS sequence"/>
</dbReference>
<comment type="caution">
    <text evidence="2">The sequence shown here is derived from an EMBL/GenBank/DDBJ whole genome shotgun (WGS) entry which is preliminary data.</text>
</comment>
<feature type="compositionally biased region" description="Basic residues" evidence="1">
    <location>
        <begin position="138"/>
        <end position="148"/>
    </location>
</feature>
<evidence type="ECO:0000313" key="2">
    <source>
        <dbReference type="EMBL" id="MBC8198667.1"/>
    </source>
</evidence>
<accession>A0A8J6N507</accession>
<proteinExistence type="predicted"/>
<evidence type="ECO:0000256" key="1">
    <source>
        <dbReference type="SAM" id="MobiDB-lite"/>
    </source>
</evidence>
<protein>
    <recommendedName>
        <fullName evidence="4">PilZ domain-containing protein</fullName>
    </recommendedName>
</protein>
<dbReference type="AlphaFoldDB" id="A0A8J6N507"/>
<sequence length="148" mass="17433">MISDRNEKRHEPRTKVDKYYSVELSIPDASLRYQFKIWNLSSKGICIVVKKDSDLLKHLEVGNILNMKYYPADSPYPTEYLKTQIKHITKSRRGRFRNHVLVGLFILEKQGETDMGDKGKKDKGKREQQKKAVLSPKEKRKLKKEKKK</sequence>
<gene>
    <name evidence="2" type="ORF">H8E80_01275</name>
</gene>